<keyword evidence="9" id="KW-0998">Cell outer membrane</keyword>
<keyword evidence="5" id="KW-0408">Iron</keyword>
<keyword evidence="6" id="KW-0406">Ion transport</keyword>
<dbReference type="EMBL" id="AUZZ01004615">
    <property type="protein sequence ID" value="EQD52448.1"/>
    <property type="molecule type" value="Genomic_DNA"/>
</dbReference>
<evidence type="ECO:0000256" key="6">
    <source>
        <dbReference type="ARBA" id="ARBA00023065"/>
    </source>
</evidence>
<reference evidence="11" key="1">
    <citation type="submission" date="2013-08" db="EMBL/GenBank/DDBJ databases">
        <authorList>
            <person name="Mendez C."/>
            <person name="Richter M."/>
            <person name="Ferrer M."/>
            <person name="Sanchez J."/>
        </authorList>
    </citation>
    <scope>NUCLEOTIDE SEQUENCE</scope>
</reference>
<dbReference type="InterPro" id="IPR012910">
    <property type="entry name" value="Plug_dom"/>
</dbReference>
<dbReference type="GO" id="GO:0009279">
    <property type="term" value="C:cell outer membrane"/>
    <property type="evidence" value="ECO:0007669"/>
    <property type="project" value="UniProtKB-SubCell"/>
</dbReference>
<evidence type="ECO:0000256" key="3">
    <source>
        <dbReference type="ARBA" id="ARBA00022496"/>
    </source>
</evidence>
<keyword evidence="4" id="KW-0812">Transmembrane</keyword>
<proteinExistence type="predicted"/>
<evidence type="ECO:0000313" key="11">
    <source>
        <dbReference type="EMBL" id="EQD52448.1"/>
    </source>
</evidence>
<evidence type="ECO:0000256" key="5">
    <source>
        <dbReference type="ARBA" id="ARBA00023004"/>
    </source>
</evidence>
<keyword evidence="8" id="KW-0472">Membrane</keyword>
<feature type="non-terminal residue" evidence="11">
    <location>
        <position position="164"/>
    </location>
</feature>
<evidence type="ECO:0000256" key="4">
    <source>
        <dbReference type="ARBA" id="ARBA00022692"/>
    </source>
</evidence>
<comment type="subcellular location">
    <subcellularLocation>
        <location evidence="1">Cell outer membrane</location>
        <topology evidence="1">Multi-pass membrane protein</topology>
    </subcellularLocation>
</comment>
<keyword evidence="11" id="KW-0675">Receptor</keyword>
<evidence type="ECO:0000256" key="2">
    <source>
        <dbReference type="ARBA" id="ARBA00022448"/>
    </source>
</evidence>
<sequence length="164" mass="17406">MVGLYLGPIALSAPATSEFGKVVIDPNTYDLNRVEVLRGPQGTLYGSSSMGGTIRLIPNRPKLKTFEASGEEVLAHTSDGGGLNHRENGMVNIPLGRTAAVRIVGSFTHDSGWIKRLVIQDGAVAVDSGVYPNVSRPANFYTAPLQQSVSGVNTTNVDQVRAEL</sequence>
<comment type="caution">
    <text evidence="11">The sequence shown here is derived from an EMBL/GenBank/DDBJ whole genome shotgun (WGS) entry which is preliminary data.</text>
</comment>
<organism evidence="11">
    <name type="scientific">mine drainage metagenome</name>
    <dbReference type="NCBI Taxonomy" id="410659"/>
    <lineage>
        <taxon>unclassified sequences</taxon>
        <taxon>metagenomes</taxon>
        <taxon>ecological metagenomes</taxon>
    </lineage>
</organism>
<dbReference type="Pfam" id="PF07715">
    <property type="entry name" value="Plug"/>
    <property type="match status" value="1"/>
</dbReference>
<keyword evidence="3" id="KW-0410">Iron transport</keyword>
<dbReference type="GO" id="GO:0006826">
    <property type="term" value="P:iron ion transport"/>
    <property type="evidence" value="ECO:0007669"/>
    <property type="project" value="UniProtKB-KW"/>
</dbReference>
<gene>
    <name evidence="11" type="ORF">B2A_06518</name>
</gene>
<name>T1A6C7_9ZZZZ</name>
<evidence type="ECO:0000256" key="9">
    <source>
        <dbReference type="ARBA" id="ARBA00023237"/>
    </source>
</evidence>
<dbReference type="InterPro" id="IPR039426">
    <property type="entry name" value="TonB-dep_rcpt-like"/>
</dbReference>
<dbReference type="PANTHER" id="PTHR32552:SF81">
    <property type="entry name" value="TONB-DEPENDENT OUTER MEMBRANE RECEPTOR"/>
    <property type="match status" value="1"/>
</dbReference>
<reference evidence="11" key="2">
    <citation type="journal article" date="2014" name="ISME J.">
        <title>Microbial stratification in low pH oxic and suboxic macroscopic growths along an acid mine drainage.</title>
        <authorList>
            <person name="Mendez-Garcia C."/>
            <person name="Mesa V."/>
            <person name="Sprenger R.R."/>
            <person name="Richter M."/>
            <person name="Diez M.S."/>
            <person name="Solano J."/>
            <person name="Bargiela R."/>
            <person name="Golyshina O.V."/>
            <person name="Manteca A."/>
            <person name="Ramos J.L."/>
            <person name="Gallego J.R."/>
            <person name="Llorente I."/>
            <person name="Martins Dos Santos V.A."/>
            <person name="Jensen O.N."/>
            <person name="Pelaez A.I."/>
            <person name="Sanchez J."/>
            <person name="Ferrer M."/>
        </authorList>
    </citation>
    <scope>NUCLEOTIDE SEQUENCE</scope>
</reference>
<accession>T1A6C7</accession>
<dbReference type="PANTHER" id="PTHR32552">
    <property type="entry name" value="FERRICHROME IRON RECEPTOR-RELATED"/>
    <property type="match status" value="1"/>
</dbReference>
<dbReference type="SUPFAM" id="SSF56935">
    <property type="entry name" value="Porins"/>
    <property type="match status" value="1"/>
</dbReference>
<dbReference type="InterPro" id="IPR036942">
    <property type="entry name" value="Beta-barrel_TonB_sf"/>
</dbReference>
<evidence type="ECO:0000256" key="8">
    <source>
        <dbReference type="ARBA" id="ARBA00023136"/>
    </source>
</evidence>
<keyword evidence="7" id="KW-0798">TonB box</keyword>
<keyword evidence="2" id="KW-0813">Transport</keyword>
<evidence type="ECO:0000256" key="1">
    <source>
        <dbReference type="ARBA" id="ARBA00004571"/>
    </source>
</evidence>
<dbReference type="AlphaFoldDB" id="T1A6C7"/>
<dbReference type="Gene3D" id="2.40.170.20">
    <property type="entry name" value="TonB-dependent receptor, beta-barrel domain"/>
    <property type="match status" value="1"/>
</dbReference>
<feature type="domain" description="TonB-dependent receptor plug" evidence="10">
    <location>
        <begin position="26"/>
        <end position="53"/>
    </location>
</feature>
<evidence type="ECO:0000259" key="10">
    <source>
        <dbReference type="Pfam" id="PF07715"/>
    </source>
</evidence>
<protein>
    <submittedName>
        <fullName evidence="11">TonB-dependent receptor plug</fullName>
    </submittedName>
</protein>
<evidence type="ECO:0000256" key="7">
    <source>
        <dbReference type="ARBA" id="ARBA00023077"/>
    </source>
</evidence>